<protein>
    <submittedName>
        <fullName evidence="1">Uncharacterized protein</fullName>
    </submittedName>
</protein>
<proteinExistence type="predicted"/>
<sequence length="54" mass="6075">MDPIRSAGYRMESLTTGGELPLQVAQWNSHSLERAYLVIEKSISRKNLLSSLRA</sequence>
<dbReference type="AlphaFoldDB" id="A0A1Y0AZR9"/>
<geneLocation type="mitochondrion" evidence="1"/>
<name>A0A1Y0AZR9_9LAMI</name>
<keyword evidence="1" id="KW-0496">Mitochondrion</keyword>
<accession>A0A1Y0AZR9</accession>
<evidence type="ECO:0000313" key="1">
    <source>
        <dbReference type="EMBL" id="ART30634.1"/>
    </source>
</evidence>
<organism evidence="1">
    <name type="scientific">Utricularia reniformis</name>
    <dbReference type="NCBI Taxonomy" id="192314"/>
    <lineage>
        <taxon>Eukaryota</taxon>
        <taxon>Viridiplantae</taxon>
        <taxon>Streptophyta</taxon>
        <taxon>Embryophyta</taxon>
        <taxon>Tracheophyta</taxon>
        <taxon>Spermatophyta</taxon>
        <taxon>Magnoliopsida</taxon>
        <taxon>eudicotyledons</taxon>
        <taxon>Gunneridae</taxon>
        <taxon>Pentapetalae</taxon>
        <taxon>asterids</taxon>
        <taxon>lamiids</taxon>
        <taxon>Lamiales</taxon>
        <taxon>Lentibulariaceae</taxon>
        <taxon>Utricularia</taxon>
    </lineage>
</organism>
<dbReference type="EMBL" id="KY774314">
    <property type="protein sequence ID" value="ART30634.1"/>
    <property type="molecule type" value="Genomic_DNA"/>
</dbReference>
<reference evidence="1" key="1">
    <citation type="submission" date="2017-03" db="EMBL/GenBank/DDBJ databases">
        <title>The mitochondrial genome of the carnivorous plant Utricularia reniformis (Lentibulariaceae): structure, comparative analysis and evolutionary landmarks.</title>
        <authorList>
            <person name="Silva S.R."/>
            <person name="Alvarenga D.O."/>
            <person name="Michael T.P."/>
            <person name="Miranda V.F.O."/>
            <person name="Varani A.M."/>
        </authorList>
    </citation>
    <scope>NUCLEOTIDE SEQUENCE</scope>
</reference>
<gene>
    <name evidence="1" type="ORF">AEK19_MT0362</name>
</gene>